<dbReference type="Proteomes" id="UP000218505">
    <property type="component" value="Chromosome"/>
</dbReference>
<feature type="region of interest" description="Disordered" evidence="1">
    <location>
        <begin position="30"/>
        <end position="54"/>
    </location>
</feature>
<organism evidence="4 5">
    <name type="scientific">Actinosynnema pretiosum</name>
    <dbReference type="NCBI Taxonomy" id="42197"/>
    <lineage>
        <taxon>Bacteria</taxon>
        <taxon>Bacillati</taxon>
        <taxon>Actinomycetota</taxon>
        <taxon>Actinomycetes</taxon>
        <taxon>Pseudonocardiales</taxon>
        <taxon>Pseudonocardiaceae</taxon>
        <taxon>Actinosynnema</taxon>
    </lineage>
</organism>
<feature type="chain" id="PRO_5039397226" evidence="2">
    <location>
        <begin position="25"/>
        <end position="206"/>
    </location>
</feature>
<sequence>MAQNKNRRATGVVALLAGALLLSACGSGGDAGPAPAAATGSASQAASGQSAGGDHNASDVMYLQMAIEHHRQGQDLVELAETRATREEIKTLASAIAVTQKSEVDSMVGWLQEWGEPESSGADPQVHADHGGDHSTSPELIAEVAGKSGAEFETAFLNLLIAHQHNAVDLTKVVRENGANQRTKELAERVFQSRTAQITQMLKYLS</sequence>
<dbReference type="PANTHER" id="PTHR36933:SF1">
    <property type="entry name" value="SLL0788 PROTEIN"/>
    <property type="match status" value="1"/>
</dbReference>
<feature type="domain" description="DUF305" evidence="3">
    <location>
        <begin position="59"/>
        <end position="204"/>
    </location>
</feature>
<dbReference type="PANTHER" id="PTHR36933">
    <property type="entry name" value="SLL0788 PROTEIN"/>
    <property type="match status" value="1"/>
</dbReference>
<evidence type="ECO:0000259" key="3">
    <source>
        <dbReference type="Pfam" id="PF03713"/>
    </source>
</evidence>
<protein>
    <submittedName>
        <fullName evidence="4">DUF305 domain-containing protein</fullName>
    </submittedName>
</protein>
<reference evidence="4" key="1">
    <citation type="submission" date="2017-09" db="EMBL/GenBank/DDBJ databases">
        <title>Complete Genome Sequence of ansamitocin-producing Bacterium Actinosynnema pretiosum X47.</title>
        <authorList>
            <person name="Cao G."/>
            <person name="Zong G."/>
            <person name="Zhong C."/>
            <person name="Fu J."/>
        </authorList>
    </citation>
    <scope>NUCLEOTIDE SEQUENCE [LARGE SCALE GENOMIC DNA]</scope>
    <source>
        <strain evidence="4">X47</strain>
    </source>
</reference>
<keyword evidence="2" id="KW-0732">Signal</keyword>
<evidence type="ECO:0000313" key="5">
    <source>
        <dbReference type="Proteomes" id="UP000218505"/>
    </source>
</evidence>
<dbReference type="EMBL" id="CP023445">
    <property type="protein sequence ID" value="ATE56396.1"/>
    <property type="molecule type" value="Genomic_DNA"/>
</dbReference>
<keyword evidence="5" id="KW-1185">Reference proteome</keyword>
<gene>
    <name evidence="4" type="ORF">CNX65_26560</name>
</gene>
<evidence type="ECO:0000256" key="1">
    <source>
        <dbReference type="SAM" id="MobiDB-lite"/>
    </source>
</evidence>
<evidence type="ECO:0000256" key="2">
    <source>
        <dbReference type="SAM" id="SignalP"/>
    </source>
</evidence>
<feature type="region of interest" description="Disordered" evidence="1">
    <location>
        <begin position="115"/>
        <end position="137"/>
    </location>
</feature>
<feature type="compositionally biased region" description="Low complexity" evidence="1">
    <location>
        <begin position="32"/>
        <end position="54"/>
    </location>
</feature>
<dbReference type="InterPro" id="IPR005183">
    <property type="entry name" value="DUF305_CopM-like"/>
</dbReference>
<dbReference type="KEGG" id="apre:CNX65_26560"/>
<dbReference type="InterPro" id="IPR012347">
    <property type="entry name" value="Ferritin-like"/>
</dbReference>
<evidence type="ECO:0000313" key="4">
    <source>
        <dbReference type="EMBL" id="ATE56396.1"/>
    </source>
</evidence>
<dbReference type="Pfam" id="PF03713">
    <property type="entry name" value="DUF305"/>
    <property type="match status" value="1"/>
</dbReference>
<dbReference type="RefSeq" id="WP_096496194.1">
    <property type="nucleotide sequence ID" value="NZ_CP023445.1"/>
</dbReference>
<feature type="signal peptide" evidence="2">
    <location>
        <begin position="1"/>
        <end position="24"/>
    </location>
</feature>
<proteinExistence type="predicted"/>
<dbReference type="Gene3D" id="1.20.1260.10">
    <property type="match status" value="1"/>
</dbReference>
<dbReference type="AlphaFoldDB" id="A0A290ZBM0"/>
<accession>A0A290ZBM0</accession>
<dbReference type="PROSITE" id="PS51257">
    <property type="entry name" value="PROKAR_LIPOPROTEIN"/>
    <property type="match status" value="1"/>
</dbReference>
<name>A0A290ZBM0_9PSEU</name>